<dbReference type="InterPro" id="IPR058591">
    <property type="entry name" value="Gtf3_N"/>
</dbReference>
<dbReference type="EMBL" id="FNHQ01000013">
    <property type="protein sequence ID" value="SDM78228.1"/>
    <property type="molecule type" value="Genomic_DNA"/>
</dbReference>
<evidence type="ECO:0000256" key="1">
    <source>
        <dbReference type="ARBA" id="ARBA00022679"/>
    </source>
</evidence>
<keyword evidence="1" id="KW-0808">Transferase</keyword>
<feature type="domain" description="Glucosyltransferase 3-like N-terminal" evidence="2">
    <location>
        <begin position="107"/>
        <end position="163"/>
    </location>
</feature>
<dbReference type="OrthoDB" id="9790931at2"/>
<dbReference type="STRING" id="349095.SAMN05660299_01529"/>
<evidence type="ECO:0000313" key="5">
    <source>
        <dbReference type="Proteomes" id="UP000199309"/>
    </source>
</evidence>
<evidence type="ECO:0000259" key="3">
    <source>
        <dbReference type="Pfam" id="PF26337"/>
    </source>
</evidence>
<feature type="domain" description="Glucosyltransferase 3-like C-terminal" evidence="3">
    <location>
        <begin position="185"/>
        <end position="349"/>
    </location>
</feature>
<dbReference type="PIRSF" id="PIRSF007023">
    <property type="entry name" value="UDP-Galf_transf"/>
    <property type="match status" value="1"/>
</dbReference>
<protein>
    <submittedName>
        <fullName evidence="4">Uncharacterized protein</fullName>
    </submittedName>
</protein>
<dbReference type="Pfam" id="PF26337">
    <property type="entry name" value="Gtf3_C"/>
    <property type="match status" value="1"/>
</dbReference>
<organism evidence="4 5">
    <name type="scientific">Megasphaera paucivorans</name>
    <dbReference type="NCBI Taxonomy" id="349095"/>
    <lineage>
        <taxon>Bacteria</taxon>
        <taxon>Bacillati</taxon>
        <taxon>Bacillota</taxon>
        <taxon>Negativicutes</taxon>
        <taxon>Veillonellales</taxon>
        <taxon>Veillonellaceae</taxon>
        <taxon>Megasphaera</taxon>
    </lineage>
</organism>
<dbReference type="Gene3D" id="3.40.50.2000">
    <property type="entry name" value="Glycogen Phosphorylase B"/>
    <property type="match status" value="2"/>
</dbReference>
<dbReference type="Pfam" id="PF26334">
    <property type="entry name" value="Gtf3_N"/>
    <property type="match status" value="1"/>
</dbReference>
<name>A0A1G9W119_9FIRM</name>
<gene>
    <name evidence="4" type="ORF">SAMN05660299_01529</name>
</gene>
<sequence length="355" mass="40925">MSSYKNQGVFIVKTIYKVKAYHAGNKARADVDSVFDQFSHNYIHNYSVDNNLYLNNGNNKNIKYYLIRSINAVRTFFEFRKCKNKVLLMHYPPLFPAVLGDNISFLYKNNETVFLVHDVDSIRYGTDEKKDIDVLNLAKVVIIHNEMMAKKLVQLGMTVPYIVNIHLFDYLVESRIEEKKYKKAIVFAGNLGKSVFLRDWIALERNYDIDLYGMDFPAECTQFDKVHYKGQEPPDTLPLKIDGGLGLVWDGPQTDTCGGMLGNYMRYNNPHKFSLYIASGIPVIVWNDAAIASIVKQYKIGYCINDLREINQIMDQISEKEYHTLQLNEKNLQQKVIHGGFLKDAVVKALAYVRE</sequence>
<dbReference type="RefSeq" id="WP_091650152.1">
    <property type="nucleotide sequence ID" value="NZ_FNHQ01000013.1"/>
</dbReference>
<dbReference type="AlphaFoldDB" id="A0A1G9W119"/>
<dbReference type="InterPro" id="IPR058592">
    <property type="entry name" value="Gtf3_C"/>
</dbReference>
<evidence type="ECO:0000259" key="2">
    <source>
        <dbReference type="Pfam" id="PF26334"/>
    </source>
</evidence>
<dbReference type="Proteomes" id="UP000199309">
    <property type="component" value="Unassembled WGS sequence"/>
</dbReference>
<keyword evidence="5" id="KW-1185">Reference proteome</keyword>
<reference evidence="4 5" key="1">
    <citation type="submission" date="2016-10" db="EMBL/GenBank/DDBJ databases">
        <authorList>
            <person name="de Groot N.N."/>
        </authorList>
    </citation>
    <scope>NUCLEOTIDE SEQUENCE [LARGE SCALE GENOMIC DNA]</scope>
    <source>
        <strain evidence="4 5">DSM 16981</strain>
    </source>
</reference>
<evidence type="ECO:0000313" key="4">
    <source>
        <dbReference type="EMBL" id="SDM78228.1"/>
    </source>
</evidence>
<accession>A0A1G9W119</accession>
<proteinExistence type="predicted"/>